<organism evidence="1 2">
    <name type="scientific">Purpureocillium lilacinum</name>
    <name type="common">Paecilomyces lilacinus</name>
    <dbReference type="NCBI Taxonomy" id="33203"/>
    <lineage>
        <taxon>Eukaryota</taxon>
        <taxon>Fungi</taxon>
        <taxon>Dikarya</taxon>
        <taxon>Ascomycota</taxon>
        <taxon>Pezizomycotina</taxon>
        <taxon>Sordariomycetes</taxon>
        <taxon>Hypocreomycetidae</taxon>
        <taxon>Hypocreales</taxon>
        <taxon>Ophiocordycipitaceae</taxon>
        <taxon>Purpureocillium</taxon>
    </lineage>
</organism>
<proteinExistence type="predicted"/>
<reference evidence="1" key="1">
    <citation type="submission" date="2024-12" db="EMBL/GenBank/DDBJ databases">
        <title>Comparative genomics and development of molecular markers within Purpureocillium lilacinum and among Purpureocillium species.</title>
        <authorList>
            <person name="Yeh Z.-Y."/>
            <person name="Ni N.-T."/>
            <person name="Lo P.-H."/>
            <person name="Mushyakhwo K."/>
            <person name="Lin C.-F."/>
            <person name="Nai Y.-S."/>
        </authorList>
    </citation>
    <scope>NUCLEOTIDE SEQUENCE</scope>
    <source>
        <strain evidence="1">NCHU-NPUST-175</strain>
    </source>
</reference>
<evidence type="ECO:0000313" key="2">
    <source>
        <dbReference type="Proteomes" id="UP001638806"/>
    </source>
</evidence>
<keyword evidence="2" id="KW-1185">Reference proteome</keyword>
<name>A0ACC4DQ30_PURLI</name>
<dbReference type="EMBL" id="JBGNUJ010000006">
    <property type="protein sequence ID" value="KAL3958485.1"/>
    <property type="molecule type" value="Genomic_DNA"/>
</dbReference>
<gene>
    <name evidence="1" type="ORF">ACCO45_006647</name>
</gene>
<comment type="caution">
    <text evidence="1">The sequence shown here is derived from an EMBL/GenBank/DDBJ whole genome shotgun (WGS) entry which is preliminary data.</text>
</comment>
<accession>A0ACC4DQ30</accession>
<sequence>MARQGEPSHQGSTRAAMSCERQILGWGEQGGPLRRARTPTTSLPACSGTTFVYTLVNRPYSPRKLRHGATETNVDNQVKRPSFRRACHVNTRQPVLSPWFQSTGEARFRSGAPIRGIQVLDATPPPCAMSSCSSDLQSAAATGTTTAAPIASRTERNKSPIVTGRAARPEQGVTDGQHQRSIFFA</sequence>
<dbReference type="Proteomes" id="UP001638806">
    <property type="component" value="Unassembled WGS sequence"/>
</dbReference>
<protein>
    <submittedName>
        <fullName evidence="1">Uncharacterized protein</fullName>
    </submittedName>
</protein>
<evidence type="ECO:0000313" key="1">
    <source>
        <dbReference type="EMBL" id="KAL3958485.1"/>
    </source>
</evidence>